<reference evidence="2" key="1">
    <citation type="submission" date="2022-11" db="UniProtKB">
        <authorList>
            <consortium name="WormBaseParasite"/>
        </authorList>
    </citation>
    <scope>IDENTIFICATION</scope>
</reference>
<accession>A0A915IJY0</accession>
<name>A0A915IJY0_ROMCU</name>
<sequence length="179" mass="19552">MNVMITCTWLQQKKGGVTKTTVADVMMNYQQVAAYLEGAEARKNTVFTMQHVAAGVGISLHLAVPGITTVTIAKTQPKIEHHADHAMIHFGQELLSGWAEFKAIRRRVVKHFRPAWLGRANNGYGRPFLLTHKLMVVSSVGAFLSVCQLRTSLLPVTVVDGVAGVWADVISDIMGSVVE</sequence>
<dbReference type="WBParaSite" id="nRc.2.0.1.t13697-RA">
    <property type="protein sequence ID" value="nRc.2.0.1.t13697-RA"/>
    <property type="gene ID" value="nRc.2.0.1.g13697"/>
</dbReference>
<dbReference type="Proteomes" id="UP000887565">
    <property type="component" value="Unplaced"/>
</dbReference>
<evidence type="ECO:0000313" key="2">
    <source>
        <dbReference type="WBParaSite" id="nRc.2.0.1.t13697-RA"/>
    </source>
</evidence>
<protein>
    <submittedName>
        <fullName evidence="2">Uncharacterized protein</fullName>
    </submittedName>
</protein>
<proteinExistence type="predicted"/>
<organism evidence="1 2">
    <name type="scientific">Romanomermis culicivorax</name>
    <name type="common">Nematode worm</name>
    <dbReference type="NCBI Taxonomy" id="13658"/>
    <lineage>
        <taxon>Eukaryota</taxon>
        <taxon>Metazoa</taxon>
        <taxon>Ecdysozoa</taxon>
        <taxon>Nematoda</taxon>
        <taxon>Enoplea</taxon>
        <taxon>Dorylaimia</taxon>
        <taxon>Mermithida</taxon>
        <taxon>Mermithoidea</taxon>
        <taxon>Mermithidae</taxon>
        <taxon>Romanomermis</taxon>
    </lineage>
</organism>
<evidence type="ECO:0000313" key="1">
    <source>
        <dbReference type="Proteomes" id="UP000887565"/>
    </source>
</evidence>
<dbReference type="AlphaFoldDB" id="A0A915IJY0"/>
<keyword evidence="1" id="KW-1185">Reference proteome</keyword>